<dbReference type="GO" id="GO:0008270">
    <property type="term" value="F:zinc ion binding"/>
    <property type="evidence" value="ECO:0007669"/>
    <property type="project" value="InterPro"/>
</dbReference>
<proteinExistence type="predicted"/>
<comment type="caution">
    <text evidence="1">The sequence shown here is derived from an EMBL/GenBank/DDBJ whole genome shotgun (WGS) entry which is preliminary data.</text>
</comment>
<dbReference type="Proteomes" id="UP001152795">
    <property type="component" value="Unassembled WGS sequence"/>
</dbReference>
<evidence type="ECO:0000313" key="1">
    <source>
        <dbReference type="EMBL" id="CAB4012524.1"/>
    </source>
</evidence>
<dbReference type="OrthoDB" id="5957404at2759"/>
<dbReference type="AlphaFoldDB" id="A0A7D9ISY4"/>
<gene>
    <name evidence="1" type="ORF">PACLA_8A047535</name>
</gene>
<sequence length="443" mass="49380">MAAAEETEIILDGKLLALGVTDLTEFGLYLKVDKAKIEGPTKVKIIKVIRTELEKIINTFDSDEQTNEYLKGLIDFLDENAQPKPSDEEELKAIESLQKAIQEKLLQAKQSENIPKSSGSSPTVADSTKMPLLGSNSGLQATILHRDFKIQGTIGEVGQKDKLGYQSLMLQVEIGLGKGYTDKEIVTAVIRAVQPGLQLRSYLESVGDLSLARLRKILRFHFHEKNATELYQALTNIAQQPNEDSEAFLMRALTIRQKILFASKESGSEITYDSSSVQSLFLHALETGLKDETIRAKLRPLVSKTDVSDEELIEAMFLAVSAETERSKKFNVASPGKSMKARVSAVQKEDDTEKKEILAAIKQVKTDLSAMQNEMKTLRETVHNQNQNPSTAKPSRKCENCKPTDECRHCFHCGELNHIARYCRKGKQYGSGNGQRLPPRDRV</sequence>
<accession>A0A7D9ISY4</accession>
<keyword evidence="2" id="KW-1185">Reference proteome</keyword>
<reference evidence="1" key="1">
    <citation type="submission" date="2020-04" db="EMBL/GenBank/DDBJ databases">
        <authorList>
            <person name="Alioto T."/>
            <person name="Alioto T."/>
            <person name="Gomez Garrido J."/>
        </authorList>
    </citation>
    <scope>NUCLEOTIDE SEQUENCE</scope>
    <source>
        <strain evidence="1">A484AB</strain>
    </source>
</reference>
<evidence type="ECO:0000313" key="2">
    <source>
        <dbReference type="Proteomes" id="UP001152795"/>
    </source>
</evidence>
<dbReference type="GO" id="GO:0003676">
    <property type="term" value="F:nucleic acid binding"/>
    <property type="evidence" value="ECO:0007669"/>
    <property type="project" value="InterPro"/>
</dbReference>
<dbReference type="InterPro" id="IPR001878">
    <property type="entry name" value="Znf_CCHC"/>
</dbReference>
<protein>
    <submittedName>
        <fullName evidence="1">Retrovirus-related Pol poly from transposon opus</fullName>
    </submittedName>
</protein>
<name>A0A7D9ISY4_PARCT</name>
<organism evidence="1 2">
    <name type="scientific">Paramuricea clavata</name>
    <name type="common">Red gorgonian</name>
    <name type="synonym">Violescent sea-whip</name>
    <dbReference type="NCBI Taxonomy" id="317549"/>
    <lineage>
        <taxon>Eukaryota</taxon>
        <taxon>Metazoa</taxon>
        <taxon>Cnidaria</taxon>
        <taxon>Anthozoa</taxon>
        <taxon>Octocorallia</taxon>
        <taxon>Malacalcyonacea</taxon>
        <taxon>Plexauridae</taxon>
        <taxon>Paramuricea</taxon>
    </lineage>
</organism>
<dbReference type="PROSITE" id="PS50158">
    <property type="entry name" value="ZF_CCHC"/>
    <property type="match status" value="1"/>
</dbReference>
<dbReference type="EMBL" id="CACRXK020007543">
    <property type="protein sequence ID" value="CAB4012524.1"/>
    <property type="molecule type" value="Genomic_DNA"/>
</dbReference>